<name>A0ABU9YH51_9PROT</name>
<accession>A0ABU9YH51</accession>
<keyword evidence="5" id="KW-0472">Membrane</keyword>
<evidence type="ECO:0000256" key="5">
    <source>
        <dbReference type="SAM" id="Phobius"/>
    </source>
</evidence>
<evidence type="ECO:0000256" key="2">
    <source>
        <dbReference type="ARBA" id="ARBA00022670"/>
    </source>
</evidence>
<dbReference type="PANTHER" id="PTHR42987">
    <property type="entry name" value="PEPTIDASE S49"/>
    <property type="match status" value="1"/>
</dbReference>
<dbReference type="RefSeq" id="WP_345937041.1">
    <property type="nucleotide sequence ID" value="NZ_JBBKTW010000002.1"/>
</dbReference>
<dbReference type="InterPro" id="IPR004635">
    <property type="entry name" value="Pept_S49_SppA"/>
</dbReference>
<comment type="similarity">
    <text evidence="1">Belongs to the peptidase S49 family.</text>
</comment>
<feature type="transmembrane region" description="Helical" evidence="5">
    <location>
        <begin position="21"/>
        <end position="38"/>
    </location>
</feature>
<keyword evidence="5" id="KW-1133">Transmembrane helix</keyword>
<organism evidence="7 8">
    <name type="scientific">Tistrella arctica</name>
    <dbReference type="NCBI Taxonomy" id="3133430"/>
    <lineage>
        <taxon>Bacteria</taxon>
        <taxon>Pseudomonadati</taxon>
        <taxon>Pseudomonadota</taxon>
        <taxon>Alphaproteobacteria</taxon>
        <taxon>Geminicoccales</taxon>
        <taxon>Geminicoccaceae</taxon>
        <taxon>Tistrella</taxon>
    </lineage>
</organism>
<evidence type="ECO:0000256" key="1">
    <source>
        <dbReference type="ARBA" id="ARBA00008683"/>
    </source>
</evidence>
<proteinExistence type="inferred from homology"/>
<evidence type="ECO:0000259" key="6">
    <source>
        <dbReference type="Pfam" id="PF01343"/>
    </source>
</evidence>
<dbReference type="Gene3D" id="6.20.330.10">
    <property type="match status" value="1"/>
</dbReference>
<dbReference type="InterPro" id="IPR002142">
    <property type="entry name" value="Peptidase_S49"/>
</dbReference>
<dbReference type="PANTHER" id="PTHR42987:SF6">
    <property type="entry name" value="PROTEINASE IV"/>
    <property type="match status" value="1"/>
</dbReference>
<keyword evidence="2" id="KW-0645">Protease</keyword>
<evidence type="ECO:0000256" key="3">
    <source>
        <dbReference type="ARBA" id="ARBA00022801"/>
    </source>
</evidence>
<dbReference type="NCBIfam" id="TIGR00706">
    <property type="entry name" value="SppA_dom"/>
    <property type="match status" value="1"/>
</dbReference>
<gene>
    <name evidence="7" type="primary">sppA</name>
    <name evidence="7" type="ORF">WG926_07290</name>
</gene>
<comment type="caution">
    <text evidence="7">The sequence shown here is derived from an EMBL/GenBank/DDBJ whole genome shotgun (WGS) entry which is preliminary data.</text>
</comment>
<dbReference type="Gene3D" id="3.90.226.10">
    <property type="entry name" value="2-enoyl-CoA Hydratase, Chain A, domain 1"/>
    <property type="match status" value="1"/>
</dbReference>
<protein>
    <submittedName>
        <fullName evidence="7">Signal peptide peptidase SppA</fullName>
    </submittedName>
</protein>
<sequence length="314" mass="33661">MSPFDVDRAVDRRRLKRGITVWRIAAILLAAVLGAVLFDGGAIDRATGPFRGDRFAELEISGFIAPDDDLYERLDKVAEDDGVKALIVRIDSGGGSTVGGELNFEALRRVAEEKPVVAVMESIAASAAYMTALGADRIFAHGETLTGSIGVYLQAVEGTELMRKLGIEAELIKSAPLKAQPNPMEELTDEGRAALQEVVADSYQYFRGLVATRRALEGEALDLAASGRIFTGRQALAAGLVDALGGRDAALDWLDAEKGLDAALPIEDITPRPDDERGLFARASDAIVHSLLKNTELAERLSVDGLVSVWHPRP</sequence>
<keyword evidence="5" id="KW-0812">Transmembrane</keyword>
<keyword evidence="8" id="KW-1185">Reference proteome</keyword>
<evidence type="ECO:0000256" key="4">
    <source>
        <dbReference type="ARBA" id="ARBA00022825"/>
    </source>
</evidence>
<evidence type="ECO:0000313" key="8">
    <source>
        <dbReference type="Proteomes" id="UP001413721"/>
    </source>
</evidence>
<dbReference type="Pfam" id="PF01343">
    <property type="entry name" value="Peptidase_S49"/>
    <property type="match status" value="1"/>
</dbReference>
<keyword evidence="4" id="KW-0720">Serine protease</keyword>
<evidence type="ECO:0000313" key="7">
    <source>
        <dbReference type="EMBL" id="MEN2988103.1"/>
    </source>
</evidence>
<feature type="domain" description="Peptidase S49" evidence="6">
    <location>
        <begin position="110"/>
        <end position="260"/>
    </location>
</feature>
<keyword evidence="3" id="KW-0378">Hydrolase</keyword>
<dbReference type="Proteomes" id="UP001413721">
    <property type="component" value="Unassembled WGS sequence"/>
</dbReference>
<dbReference type="SUPFAM" id="SSF52096">
    <property type="entry name" value="ClpP/crotonase"/>
    <property type="match status" value="1"/>
</dbReference>
<dbReference type="InterPro" id="IPR029045">
    <property type="entry name" value="ClpP/crotonase-like_dom_sf"/>
</dbReference>
<dbReference type="CDD" id="cd07023">
    <property type="entry name" value="S49_Sppa_N_C"/>
    <property type="match status" value="1"/>
</dbReference>
<dbReference type="InterPro" id="IPR047272">
    <property type="entry name" value="S49_SppA_C"/>
</dbReference>
<dbReference type="EMBL" id="JBBKTW010000002">
    <property type="protein sequence ID" value="MEN2988103.1"/>
    <property type="molecule type" value="Genomic_DNA"/>
</dbReference>
<reference evidence="7 8" key="1">
    <citation type="submission" date="2024-03" db="EMBL/GenBank/DDBJ databases">
        <title>High-quality draft genome sequencing of Tistrella sp. BH-R2-4.</title>
        <authorList>
            <person name="Dong C."/>
        </authorList>
    </citation>
    <scope>NUCLEOTIDE SEQUENCE [LARGE SCALE GENOMIC DNA]</scope>
    <source>
        <strain evidence="7 8">BH-R2-4</strain>
    </source>
</reference>